<comment type="caution">
    <text evidence="1">The sequence shown here is derived from an EMBL/GenBank/DDBJ whole genome shotgun (WGS) entry which is preliminary data.</text>
</comment>
<feature type="non-terminal residue" evidence="1">
    <location>
        <position position="81"/>
    </location>
</feature>
<dbReference type="EMBL" id="CAJNNV010004733">
    <property type="protein sequence ID" value="CAE8591161.1"/>
    <property type="molecule type" value="Genomic_DNA"/>
</dbReference>
<dbReference type="Proteomes" id="UP000654075">
    <property type="component" value="Unassembled WGS sequence"/>
</dbReference>
<feature type="non-terminal residue" evidence="1">
    <location>
        <position position="1"/>
    </location>
</feature>
<accession>A0A813DZM9</accession>
<organism evidence="1 2">
    <name type="scientific">Polarella glacialis</name>
    <name type="common">Dinoflagellate</name>
    <dbReference type="NCBI Taxonomy" id="89957"/>
    <lineage>
        <taxon>Eukaryota</taxon>
        <taxon>Sar</taxon>
        <taxon>Alveolata</taxon>
        <taxon>Dinophyceae</taxon>
        <taxon>Suessiales</taxon>
        <taxon>Suessiaceae</taxon>
        <taxon>Polarella</taxon>
    </lineage>
</organism>
<name>A0A813DZM9_POLGL</name>
<sequence>DDDGAYCEVIDPNVQKSSAKDLGFSELRRLLKMARGGEPAQPLAIAPRILPTSNTTELQPLLVLLNTMVFAATKHQNQSRK</sequence>
<proteinExistence type="predicted"/>
<keyword evidence="2" id="KW-1185">Reference proteome</keyword>
<protein>
    <submittedName>
        <fullName evidence="1">Uncharacterized protein</fullName>
    </submittedName>
</protein>
<evidence type="ECO:0000313" key="2">
    <source>
        <dbReference type="Proteomes" id="UP000654075"/>
    </source>
</evidence>
<dbReference type="AlphaFoldDB" id="A0A813DZM9"/>
<reference evidence="1" key="1">
    <citation type="submission" date="2021-02" db="EMBL/GenBank/DDBJ databases">
        <authorList>
            <person name="Dougan E. K."/>
            <person name="Rhodes N."/>
            <person name="Thang M."/>
            <person name="Chan C."/>
        </authorList>
    </citation>
    <scope>NUCLEOTIDE SEQUENCE</scope>
</reference>
<gene>
    <name evidence="1" type="ORF">PGLA1383_LOCUS9852</name>
</gene>
<evidence type="ECO:0000313" key="1">
    <source>
        <dbReference type="EMBL" id="CAE8591161.1"/>
    </source>
</evidence>